<dbReference type="AlphaFoldDB" id="A0A3P3VV38"/>
<comment type="caution">
    <text evidence="2">The sequence shown here is derived from an EMBL/GenBank/DDBJ whole genome shotgun (WGS) entry which is preliminary data.</text>
</comment>
<protein>
    <recommendedName>
        <fullName evidence="4">PE-PPE domain-containing protein</fullName>
    </recommendedName>
</protein>
<dbReference type="InterPro" id="IPR029058">
    <property type="entry name" value="AB_hydrolase_fold"/>
</dbReference>
<evidence type="ECO:0000256" key="1">
    <source>
        <dbReference type="SAM" id="MobiDB-lite"/>
    </source>
</evidence>
<proteinExistence type="predicted"/>
<reference evidence="2 3" key="1">
    <citation type="submission" date="2018-11" db="EMBL/GenBank/DDBJ databases">
        <title>YIM 102482-1 draft genome.</title>
        <authorList>
            <person name="Li G."/>
            <person name="Jiang Y."/>
        </authorList>
    </citation>
    <scope>NUCLEOTIDE SEQUENCE [LARGE SCALE GENOMIC DNA]</scope>
    <source>
        <strain evidence="2 3">YIM 102482-1</strain>
    </source>
</reference>
<gene>
    <name evidence="2" type="ORF">EG850_07830</name>
</gene>
<dbReference type="OrthoDB" id="4790882at2"/>
<evidence type="ECO:0000313" key="2">
    <source>
        <dbReference type="EMBL" id="RRJ86550.1"/>
    </source>
</evidence>
<feature type="compositionally biased region" description="Pro residues" evidence="1">
    <location>
        <begin position="538"/>
        <end position="548"/>
    </location>
</feature>
<dbReference type="RefSeq" id="WP_124972249.1">
    <property type="nucleotide sequence ID" value="NZ_RQVS01000008.1"/>
</dbReference>
<feature type="region of interest" description="Disordered" evidence="1">
    <location>
        <begin position="519"/>
        <end position="548"/>
    </location>
</feature>
<sequence>MIIYSGDNFTVARDRLVAISEGLDRLDRDLGAVAWVPAGSADTLNAVGIGAAGFQAEAFRFTVQLASGTAFTLGEKLAQAQDLYEGAESVALGAIESVSDTVVAAVTVALADLAVLGVAGSIAVLATPHGMLAALGFVASGAALQGMGLLPSNGEISAWANGQLDSVLAHPVTPLILRMLVSGTDEMVNTFATRAGLILGGPLGGIIAGNLPPRSPEDVAAVIAAGIDAKDGASKFDIESSEIDRSTPPNSMHELLTSIPPTRDGEPQVSIIEYLREDGSTVYLVGIAGTSSMAVRGGINAFDNRGNVGSFSSLENAESAQATMLAMERAGIEFGDEVVFAGYSQGALVAVELAKSGKWDTQSMILAGTPVHGNEVGGKVPIVQLEHPNDFVTTFDGLPRNPHGDVTVVERTPDTPPSLADPLAPHAFTEYERTALEYDARSESQHTAHREQVLAPLAGATAVVATEYHITRHDPASIAAGEAIYEAIREAATPPSAPQFVTPVEPPRVLTPNITFPGSDPDQAAPWHPIDFNDPGTFVPPPGVAAQP</sequence>
<keyword evidence="3" id="KW-1185">Reference proteome</keyword>
<evidence type="ECO:0008006" key="4">
    <source>
        <dbReference type="Google" id="ProtNLM"/>
    </source>
</evidence>
<dbReference type="Proteomes" id="UP000274391">
    <property type="component" value="Unassembled WGS sequence"/>
</dbReference>
<accession>A0A3P3VV38</accession>
<dbReference type="Gene3D" id="3.40.50.1820">
    <property type="entry name" value="alpha/beta hydrolase"/>
    <property type="match status" value="1"/>
</dbReference>
<dbReference type="SUPFAM" id="SSF53474">
    <property type="entry name" value="alpha/beta-Hydrolases"/>
    <property type="match status" value="1"/>
</dbReference>
<dbReference type="EMBL" id="RQVS01000008">
    <property type="protein sequence ID" value="RRJ86550.1"/>
    <property type="molecule type" value="Genomic_DNA"/>
</dbReference>
<name>A0A3P3VV38_9MICO</name>
<evidence type="ECO:0000313" key="3">
    <source>
        <dbReference type="Proteomes" id="UP000274391"/>
    </source>
</evidence>
<organism evidence="2 3">
    <name type="scientific">Gulosibacter macacae</name>
    <dbReference type="NCBI Taxonomy" id="2488791"/>
    <lineage>
        <taxon>Bacteria</taxon>
        <taxon>Bacillati</taxon>
        <taxon>Actinomycetota</taxon>
        <taxon>Actinomycetes</taxon>
        <taxon>Micrococcales</taxon>
        <taxon>Microbacteriaceae</taxon>
        <taxon>Gulosibacter</taxon>
    </lineage>
</organism>